<dbReference type="HOGENOM" id="CLU_023845_0_4_9"/>
<dbReference type="eggNOG" id="COG1216">
    <property type="taxonomic scope" value="Bacteria"/>
</dbReference>
<dbReference type="InterPro" id="IPR001173">
    <property type="entry name" value="Glyco_trans_2-like"/>
</dbReference>
<dbReference type="Pfam" id="PF00535">
    <property type="entry name" value="Glycos_transf_2"/>
    <property type="match status" value="1"/>
</dbReference>
<organism evidence="2 3">
    <name type="scientific">Thermoanaerobacter wiegelii Rt8.B1</name>
    <dbReference type="NCBI Taxonomy" id="697303"/>
    <lineage>
        <taxon>Bacteria</taxon>
        <taxon>Bacillati</taxon>
        <taxon>Bacillota</taxon>
        <taxon>Clostridia</taxon>
        <taxon>Thermoanaerobacterales</taxon>
        <taxon>Thermoanaerobacteraceae</taxon>
        <taxon>Thermoanaerobacter</taxon>
    </lineage>
</organism>
<dbReference type="KEGG" id="twi:Thewi_0779"/>
<dbReference type="GO" id="GO:0016740">
    <property type="term" value="F:transferase activity"/>
    <property type="evidence" value="ECO:0007669"/>
    <property type="project" value="UniProtKB-KW"/>
</dbReference>
<dbReference type="CDD" id="cd04186">
    <property type="entry name" value="GT_2_like_c"/>
    <property type="match status" value="1"/>
</dbReference>
<evidence type="ECO:0000313" key="2">
    <source>
        <dbReference type="EMBL" id="AEM78224.1"/>
    </source>
</evidence>
<evidence type="ECO:0000259" key="1">
    <source>
        <dbReference type="Pfam" id="PF00535"/>
    </source>
</evidence>
<dbReference type="PANTHER" id="PTHR43179">
    <property type="entry name" value="RHAMNOSYLTRANSFERASE WBBL"/>
    <property type="match status" value="1"/>
</dbReference>
<keyword evidence="2" id="KW-0808">Transferase</keyword>
<name>G2MV45_9THEO</name>
<proteinExistence type="predicted"/>
<dbReference type="Proteomes" id="UP000008276">
    <property type="component" value="Chromosome"/>
</dbReference>
<reference evidence="2 3" key="1">
    <citation type="submission" date="2011-08" db="EMBL/GenBank/DDBJ databases">
        <title>Complete sequence of Thermoanaerobacter wiegelii Rt8.B1.</title>
        <authorList>
            <consortium name="US DOE Joint Genome Institute"/>
            <person name="Lucas S."/>
            <person name="Han J."/>
            <person name="Lapidus A."/>
            <person name="Cheng J.-F."/>
            <person name="Goodwin L."/>
            <person name="Pitluck S."/>
            <person name="Peters L."/>
            <person name="Mikhailova N."/>
            <person name="Zeytun A."/>
            <person name="Daligault H."/>
            <person name="Detter J.C."/>
            <person name="Han C."/>
            <person name="Tapia R."/>
            <person name="Land M."/>
            <person name="Hauser L."/>
            <person name="Kyrpides N."/>
            <person name="Ivanova N."/>
            <person name="Pagani I."/>
            <person name="Hemme C."/>
            <person name="Woyke T."/>
        </authorList>
    </citation>
    <scope>NUCLEOTIDE SEQUENCE [LARGE SCALE GENOMIC DNA]</scope>
    <source>
        <strain evidence="2 3">Rt8.B1</strain>
    </source>
</reference>
<evidence type="ECO:0000313" key="3">
    <source>
        <dbReference type="Proteomes" id="UP000008276"/>
    </source>
</evidence>
<feature type="domain" description="Glycosyltransferase 2-like" evidence="1">
    <location>
        <begin position="8"/>
        <end position="192"/>
    </location>
</feature>
<dbReference type="SUPFAM" id="SSF53448">
    <property type="entry name" value="Nucleotide-diphospho-sugar transferases"/>
    <property type="match status" value="1"/>
</dbReference>
<keyword evidence="3" id="KW-1185">Reference proteome</keyword>
<dbReference type="InterPro" id="IPR029044">
    <property type="entry name" value="Nucleotide-diphossugar_trans"/>
</dbReference>
<sequence length="280" mass="33428">MKNLNVSIVLFKNNPDAVKKAINSCLLSKLIHNLYLIDNSPTDELSELSKLDHRIIYIFNNTNIGFGKAHNIALRKSIEEDIPYHLVLNPDVYFEKGVLEELYNFMENNPDVGLIMPKVLYPDGKLQYLCKLLPTPIDLFGRRFLNFGPFRKFIEKWNEIYELRFTGYDKIVEVPYLSGCCMFLRTNILKKVGLFDERFFMYLEDTDLTRRIHKVAKTIYFPYVHIYHEYGKGSYKNFKLLYYHIDSAIKYFNKWGWFFDKERDIINRLTFQKIRIHVKK</sequence>
<dbReference type="RefSeq" id="WP_014062516.1">
    <property type="nucleotide sequence ID" value="NC_015958.1"/>
</dbReference>
<dbReference type="Gene3D" id="3.90.550.10">
    <property type="entry name" value="Spore Coat Polysaccharide Biosynthesis Protein SpsA, Chain A"/>
    <property type="match status" value="1"/>
</dbReference>
<dbReference type="AlphaFoldDB" id="G2MV45"/>
<dbReference type="STRING" id="697303.Thewi_0779"/>
<protein>
    <submittedName>
        <fullName evidence="2">Glycosyl transferase family 2</fullName>
    </submittedName>
</protein>
<gene>
    <name evidence="2" type="ORF">Thewi_0779</name>
</gene>
<accession>G2MV45</accession>
<dbReference type="EMBL" id="CP002991">
    <property type="protein sequence ID" value="AEM78224.1"/>
    <property type="molecule type" value="Genomic_DNA"/>
</dbReference>
<dbReference type="PANTHER" id="PTHR43179:SF10">
    <property type="entry name" value="GLYCOSYL TRANSFERASE"/>
    <property type="match status" value="1"/>
</dbReference>